<feature type="compositionally biased region" description="Low complexity" evidence="1">
    <location>
        <begin position="38"/>
        <end position="65"/>
    </location>
</feature>
<feature type="compositionally biased region" description="Low complexity" evidence="1">
    <location>
        <begin position="107"/>
        <end position="124"/>
    </location>
</feature>
<proteinExistence type="predicted"/>
<sequence length="348" mass="39475">MLFNALDPLHLPPMALQATSTAGALRSRAIHLPSLVLNNNHNNHNNNNNSNNNSTNNTNNNNNNNPDHQPCRPTASKCTRPALTRNSNNNHNNHNNNNNHKKHNKHNNNNDNNTNNTNNNNSNSLTRIHIAHPISIILNRLRDHLSIHTTHNPQTTHTKSSSNPMHTSNRRILHLPPRSISHTVPPTRSISHTVLHSLNNSSIISSSHTIHRTRSSIHALRHTNSSIHSIHTLCSTHSSIHSIHTRHRTHSSIHSINSSHTIHQTHISSHLIRKCKTHLRLASHTITLITRQTRIHNRTPHTTRISSQHLTYNIRIISRIIINRLVERQLQEATGEWTPFPMICSENS</sequence>
<evidence type="ECO:0000313" key="2">
    <source>
        <dbReference type="EMBL" id="CAE8721904.1"/>
    </source>
</evidence>
<organism evidence="2 3">
    <name type="scientific">Polarella glacialis</name>
    <name type="common">Dinoflagellate</name>
    <dbReference type="NCBI Taxonomy" id="89957"/>
    <lineage>
        <taxon>Eukaryota</taxon>
        <taxon>Sar</taxon>
        <taxon>Alveolata</taxon>
        <taxon>Dinophyceae</taxon>
        <taxon>Suessiales</taxon>
        <taxon>Suessiaceae</taxon>
        <taxon>Polarella</taxon>
    </lineage>
</organism>
<accession>A0A813L5J2</accession>
<feature type="region of interest" description="Disordered" evidence="1">
    <location>
        <begin position="37"/>
        <end position="124"/>
    </location>
</feature>
<name>A0A813L5J2_POLGL</name>
<feature type="compositionally biased region" description="Low complexity" evidence="1">
    <location>
        <begin position="86"/>
        <end position="98"/>
    </location>
</feature>
<protein>
    <submittedName>
        <fullName evidence="2">Uncharacterized protein</fullName>
    </submittedName>
</protein>
<dbReference type="Proteomes" id="UP000626109">
    <property type="component" value="Unassembled WGS sequence"/>
</dbReference>
<gene>
    <name evidence="2" type="ORF">PGLA2088_LOCUS42202</name>
</gene>
<dbReference type="AlphaFoldDB" id="A0A813L5J2"/>
<evidence type="ECO:0000256" key="1">
    <source>
        <dbReference type="SAM" id="MobiDB-lite"/>
    </source>
</evidence>
<dbReference type="EMBL" id="CAJNNW010034195">
    <property type="protein sequence ID" value="CAE8721904.1"/>
    <property type="molecule type" value="Genomic_DNA"/>
</dbReference>
<reference evidence="2" key="1">
    <citation type="submission" date="2021-02" db="EMBL/GenBank/DDBJ databases">
        <authorList>
            <person name="Dougan E. K."/>
            <person name="Rhodes N."/>
            <person name="Thang M."/>
            <person name="Chan C."/>
        </authorList>
    </citation>
    <scope>NUCLEOTIDE SEQUENCE</scope>
</reference>
<evidence type="ECO:0000313" key="3">
    <source>
        <dbReference type="Proteomes" id="UP000626109"/>
    </source>
</evidence>
<comment type="caution">
    <text evidence="2">The sequence shown here is derived from an EMBL/GenBank/DDBJ whole genome shotgun (WGS) entry which is preliminary data.</text>
</comment>